<reference evidence="1 2" key="1">
    <citation type="submission" date="2015-11" db="EMBL/GenBank/DDBJ databases">
        <title>Draft Genome Sequence of the Strain BR 10423 (Rhizobium sp.) isolated from nodules of Mimosa pudica.</title>
        <authorList>
            <person name="Barauna A.C."/>
            <person name="Zilli J.E."/>
            <person name="Simoes-Araujo J.L."/>
            <person name="Reis V.M."/>
            <person name="James E.K."/>
            <person name="Reis F.B.Jr."/>
            <person name="Rouws L.F."/>
            <person name="Passos S.R."/>
            <person name="Gois S.R."/>
        </authorList>
    </citation>
    <scope>NUCLEOTIDE SEQUENCE [LARGE SCALE GENOMIC DNA]</scope>
    <source>
        <strain evidence="1 2">BR10423</strain>
    </source>
</reference>
<proteinExistence type="predicted"/>
<dbReference type="RefSeq" id="WP_028749379.1">
    <property type="nucleotide sequence ID" value="NZ_LNCD01000152.1"/>
</dbReference>
<evidence type="ECO:0000313" key="2">
    <source>
        <dbReference type="Proteomes" id="UP000068164"/>
    </source>
</evidence>
<gene>
    <name evidence="1" type="ORF">AS026_26865</name>
</gene>
<sequence length="105" mass="11837">MLQDQNLGEDNEVGILMVGSSMDDLRFADREPPWTLFVKPVRLKWVVQGQSAGFGVRGEVPSDQIYGQIPAWPDGFFDFLSAIIMTGKTFAWQRSRKGFLVLSQL</sequence>
<dbReference type="AlphaFoldDB" id="A0A109J0N6"/>
<dbReference type="Proteomes" id="UP000068164">
    <property type="component" value="Unassembled WGS sequence"/>
</dbReference>
<name>A0A109J0N6_9HYPH</name>
<protein>
    <submittedName>
        <fullName evidence="1">Uncharacterized protein</fullName>
    </submittedName>
</protein>
<organism evidence="1 2">
    <name type="scientific">Rhizobium altiplani</name>
    <dbReference type="NCBI Taxonomy" id="1864509"/>
    <lineage>
        <taxon>Bacteria</taxon>
        <taxon>Pseudomonadati</taxon>
        <taxon>Pseudomonadota</taxon>
        <taxon>Alphaproteobacteria</taxon>
        <taxon>Hyphomicrobiales</taxon>
        <taxon>Rhizobiaceae</taxon>
        <taxon>Rhizobium/Agrobacterium group</taxon>
        <taxon>Rhizobium</taxon>
    </lineage>
</organism>
<dbReference type="OrthoDB" id="5379188at2"/>
<evidence type="ECO:0000313" key="1">
    <source>
        <dbReference type="EMBL" id="KWV40180.1"/>
    </source>
</evidence>
<comment type="caution">
    <text evidence="1">The sequence shown here is derived from an EMBL/GenBank/DDBJ whole genome shotgun (WGS) entry which is preliminary data.</text>
</comment>
<keyword evidence="2" id="KW-1185">Reference proteome</keyword>
<dbReference type="EMBL" id="LNCD01000152">
    <property type="protein sequence ID" value="KWV40180.1"/>
    <property type="molecule type" value="Genomic_DNA"/>
</dbReference>
<accession>A0A109J0N6</accession>